<dbReference type="STRING" id="1629.IV50_GL000911"/>
<dbReference type="InterPro" id="IPR029044">
    <property type="entry name" value="Nucleotide-diphossugar_trans"/>
</dbReference>
<sequence length="75" mass="8419">MHDAVRPFVTRRIIMDNIRLAETYKAVDTAIGATDTIVRAVDGEVVEIPVRSYMYQGQTPQTIILMPSKINITNV</sequence>
<dbReference type="PANTHER" id="PTHR32125">
    <property type="entry name" value="2-C-METHYL-D-ERYTHRITOL 4-PHOSPHATE CYTIDYLYLTRANSFERASE, CHLOROPLASTIC"/>
    <property type="match status" value="1"/>
</dbReference>
<dbReference type="Gene3D" id="3.90.550.10">
    <property type="entry name" value="Spore Coat Polysaccharide Biosynthesis Protein SpsA, Chain A"/>
    <property type="match status" value="1"/>
</dbReference>
<name>A0A380NY26_WEIVI</name>
<keyword evidence="1 3" id="KW-0808">Transferase</keyword>
<evidence type="ECO:0000256" key="1">
    <source>
        <dbReference type="ARBA" id="ARBA00022679"/>
    </source>
</evidence>
<dbReference type="InterPro" id="IPR034683">
    <property type="entry name" value="IspD/TarI"/>
</dbReference>
<dbReference type="Proteomes" id="UP000254621">
    <property type="component" value="Unassembled WGS sequence"/>
</dbReference>
<reference evidence="3 4" key="1">
    <citation type="submission" date="2018-06" db="EMBL/GenBank/DDBJ databases">
        <authorList>
            <consortium name="Pathogen Informatics"/>
            <person name="Doyle S."/>
        </authorList>
    </citation>
    <scope>NUCLEOTIDE SEQUENCE [LARGE SCALE GENOMIC DNA]</scope>
    <source>
        <strain evidence="3 4">NCTC13645</strain>
    </source>
</reference>
<proteinExistence type="predicted"/>
<dbReference type="PANTHER" id="PTHR32125:SF8">
    <property type="entry name" value="RIBITOL-5-PHOSPHATE CYTIDYLYLTRANSFERASE"/>
    <property type="match status" value="1"/>
</dbReference>
<evidence type="ECO:0000313" key="3">
    <source>
        <dbReference type="EMBL" id="SUP52928.1"/>
    </source>
</evidence>
<dbReference type="AlphaFoldDB" id="A0A380NY26"/>
<evidence type="ECO:0000256" key="2">
    <source>
        <dbReference type="ARBA" id="ARBA00022695"/>
    </source>
</evidence>
<dbReference type="EC" id="2.7.7.60" evidence="3"/>
<dbReference type="EMBL" id="UHIV01000001">
    <property type="protein sequence ID" value="SUP52928.1"/>
    <property type="molecule type" value="Genomic_DNA"/>
</dbReference>
<gene>
    <name evidence="3" type="primary">ispD2_2</name>
    <name evidence="3" type="ORF">NCTC13645_00831</name>
</gene>
<dbReference type="SUPFAM" id="SSF53448">
    <property type="entry name" value="Nucleotide-diphospho-sugar transferases"/>
    <property type="match status" value="1"/>
</dbReference>
<protein>
    <submittedName>
        <fullName evidence="3">2-C-methyl-D-erythritol 4-phosphate cytidylyltransferase 2</fullName>
        <ecNumber evidence="3">2.7.7.60</ecNumber>
    </submittedName>
</protein>
<evidence type="ECO:0000313" key="4">
    <source>
        <dbReference type="Proteomes" id="UP000254621"/>
    </source>
</evidence>
<dbReference type="GO" id="GO:0050518">
    <property type="term" value="F:2-C-methyl-D-erythritol 4-phosphate cytidylyltransferase activity"/>
    <property type="evidence" value="ECO:0007669"/>
    <property type="project" value="UniProtKB-EC"/>
</dbReference>
<dbReference type="Pfam" id="PF01128">
    <property type="entry name" value="IspD"/>
    <property type="match status" value="1"/>
</dbReference>
<organism evidence="3 4">
    <name type="scientific">Weissella viridescens</name>
    <name type="common">Lactobacillus viridescens</name>
    <dbReference type="NCBI Taxonomy" id="1629"/>
    <lineage>
        <taxon>Bacteria</taxon>
        <taxon>Bacillati</taxon>
        <taxon>Bacillota</taxon>
        <taxon>Bacilli</taxon>
        <taxon>Lactobacillales</taxon>
        <taxon>Lactobacillaceae</taxon>
        <taxon>Weissella</taxon>
    </lineage>
</organism>
<keyword evidence="2 3" id="KW-0548">Nucleotidyltransferase</keyword>
<dbReference type="InterPro" id="IPR050088">
    <property type="entry name" value="IspD/TarI_cytidylyltransf_bact"/>
</dbReference>
<accession>A0A380NY26</accession>